<sequence>MVVMSDNVYDTFLSRGRGESRVGDEWALTWMSATAITIDTVFSKQGFAAVKGSGVVMWSREEEEARKEAIRELGSRWRHLQLLLASTAACLASRGMCSGNT</sequence>
<evidence type="ECO:0000313" key="1">
    <source>
        <dbReference type="EMBL" id="QCD96166.1"/>
    </source>
</evidence>
<reference evidence="1 2" key="1">
    <citation type="submission" date="2019-04" db="EMBL/GenBank/DDBJ databases">
        <title>An improved genome assembly and genetic linkage map for asparagus bean, Vigna unguiculata ssp. sesquipedialis.</title>
        <authorList>
            <person name="Xia Q."/>
            <person name="Zhang R."/>
            <person name="Dong Y."/>
        </authorList>
    </citation>
    <scope>NUCLEOTIDE SEQUENCE [LARGE SCALE GENOMIC DNA]</scope>
    <source>
        <tissue evidence="1">Leaf</tissue>
    </source>
</reference>
<proteinExistence type="predicted"/>
<accession>A0A4D6M7R7</accession>
<dbReference type="Proteomes" id="UP000501690">
    <property type="component" value="Linkage Group LG6"/>
</dbReference>
<dbReference type="AlphaFoldDB" id="A0A4D6M7R7"/>
<keyword evidence="2" id="KW-1185">Reference proteome</keyword>
<protein>
    <submittedName>
        <fullName evidence="1">Uncharacterized protein</fullName>
    </submittedName>
</protein>
<evidence type="ECO:0000313" key="2">
    <source>
        <dbReference type="Proteomes" id="UP000501690"/>
    </source>
</evidence>
<name>A0A4D6M7R7_VIGUN</name>
<gene>
    <name evidence="1" type="ORF">DEO72_LG6g868</name>
</gene>
<organism evidence="1 2">
    <name type="scientific">Vigna unguiculata</name>
    <name type="common">Cowpea</name>
    <dbReference type="NCBI Taxonomy" id="3917"/>
    <lineage>
        <taxon>Eukaryota</taxon>
        <taxon>Viridiplantae</taxon>
        <taxon>Streptophyta</taxon>
        <taxon>Embryophyta</taxon>
        <taxon>Tracheophyta</taxon>
        <taxon>Spermatophyta</taxon>
        <taxon>Magnoliopsida</taxon>
        <taxon>eudicotyledons</taxon>
        <taxon>Gunneridae</taxon>
        <taxon>Pentapetalae</taxon>
        <taxon>rosids</taxon>
        <taxon>fabids</taxon>
        <taxon>Fabales</taxon>
        <taxon>Fabaceae</taxon>
        <taxon>Papilionoideae</taxon>
        <taxon>50 kb inversion clade</taxon>
        <taxon>NPAAA clade</taxon>
        <taxon>indigoferoid/millettioid clade</taxon>
        <taxon>Phaseoleae</taxon>
        <taxon>Vigna</taxon>
    </lineage>
</organism>
<dbReference type="EMBL" id="CP039350">
    <property type="protein sequence ID" value="QCD96166.1"/>
    <property type="molecule type" value="Genomic_DNA"/>
</dbReference>